<dbReference type="Proteomes" id="UP000236754">
    <property type="component" value="Unassembled WGS sequence"/>
</dbReference>
<accession>A0A1H6D8Z8</accession>
<dbReference type="RefSeq" id="WP_103888560.1">
    <property type="nucleotide sequence ID" value="NZ_FNVU01000013.1"/>
</dbReference>
<dbReference type="EMBL" id="FNVU01000013">
    <property type="protein sequence ID" value="SEG81947.1"/>
    <property type="molecule type" value="Genomic_DNA"/>
</dbReference>
<reference evidence="1 2" key="1">
    <citation type="submission" date="2016-10" db="EMBL/GenBank/DDBJ databases">
        <authorList>
            <person name="de Groot N.N."/>
        </authorList>
    </citation>
    <scope>NUCLEOTIDE SEQUENCE [LARGE SCALE GENOMIC DNA]</scope>
    <source>
        <strain evidence="1 2">CGMCC 4.2023</strain>
    </source>
</reference>
<dbReference type="Gene3D" id="3.30.70.100">
    <property type="match status" value="1"/>
</dbReference>
<dbReference type="GO" id="GO:0016857">
    <property type="term" value="F:racemase and epimerase activity, acting on carbohydrates and derivatives"/>
    <property type="evidence" value="ECO:0007669"/>
    <property type="project" value="InterPro"/>
</dbReference>
<dbReference type="Pfam" id="PF05336">
    <property type="entry name" value="rhaM"/>
    <property type="match status" value="1"/>
</dbReference>
<dbReference type="SUPFAM" id="SSF54909">
    <property type="entry name" value="Dimeric alpha+beta barrel"/>
    <property type="match status" value="1"/>
</dbReference>
<protein>
    <submittedName>
        <fullName evidence="1">L-rhamnose mutarotase</fullName>
    </submittedName>
</protein>
<dbReference type="GO" id="GO:0019301">
    <property type="term" value="P:rhamnose catabolic process"/>
    <property type="evidence" value="ECO:0007669"/>
    <property type="project" value="TreeGrafter"/>
</dbReference>
<name>A0A1H6D8Z8_9ACTN</name>
<keyword evidence="2" id="KW-1185">Reference proteome</keyword>
<organism evidence="1 2">
    <name type="scientific">Actinacidiphila yanglinensis</name>
    <dbReference type="NCBI Taxonomy" id="310779"/>
    <lineage>
        <taxon>Bacteria</taxon>
        <taxon>Bacillati</taxon>
        <taxon>Actinomycetota</taxon>
        <taxon>Actinomycetes</taxon>
        <taxon>Kitasatosporales</taxon>
        <taxon>Streptomycetaceae</taxon>
        <taxon>Actinacidiphila</taxon>
    </lineage>
</organism>
<dbReference type="InterPro" id="IPR008000">
    <property type="entry name" value="Rham/fucose_mutarotase"/>
</dbReference>
<dbReference type="PANTHER" id="PTHR34389:SF2">
    <property type="entry name" value="L-RHAMNOSE MUTAROTASE"/>
    <property type="match status" value="1"/>
</dbReference>
<gene>
    <name evidence="1" type="ORF">SAMN05216223_11347</name>
</gene>
<evidence type="ECO:0000313" key="2">
    <source>
        <dbReference type="Proteomes" id="UP000236754"/>
    </source>
</evidence>
<proteinExistence type="predicted"/>
<dbReference type="PANTHER" id="PTHR34389">
    <property type="entry name" value="L-RHAMNOSE MUTAROTASE"/>
    <property type="match status" value="1"/>
</dbReference>
<dbReference type="InterPro" id="IPR011008">
    <property type="entry name" value="Dimeric_a/b-barrel"/>
</dbReference>
<sequence>MTHRIVNSLVVPAAHLDEYRRRHDLLWPEIRAGITAQGGRNFSIFAAPELDRVITYVEVEDLGRWHAGAADEATRRWWRHMAEVMPTHPDHSPLAVPLPEVFHQD</sequence>
<dbReference type="AlphaFoldDB" id="A0A1H6D8Z8"/>
<dbReference type="OrthoDB" id="9799608at2"/>
<evidence type="ECO:0000313" key="1">
    <source>
        <dbReference type="EMBL" id="SEG81947.1"/>
    </source>
</evidence>